<proteinExistence type="predicted"/>
<dbReference type="AlphaFoldDB" id="C8P4P9"/>
<evidence type="ECO:0000313" key="4">
    <source>
        <dbReference type="Proteomes" id="UP000003675"/>
    </source>
</evidence>
<gene>
    <name evidence="3" type="ORF">FC31_GL001015</name>
    <name evidence="2" type="ORF">HMPREF0494_0293</name>
</gene>
<evidence type="ECO:0000256" key="1">
    <source>
        <dbReference type="SAM" id="Phobius"/>
    </source>
</evidence>
<feature type="transmembrane region" description="Helical" evidence="1">
    <location>
        <begin position="21"/>
        <end position="38"/>
    </location>
</feature>
<keyword evidence="1" id="KW-0812">Transmembrane</keyword>
<comment type="caution">
    <text evidence="2">The sequence shown here is derived from an EMBL/GenBank/DDBJ whole genome shotgun (WGS) entry which is preliminary data.</text>
</comment>
<reference evidence="3 5" key="2">
    <citation type="journal article" date="2015" name="Genome Announc.">
        <title>Expanding the biotechnology potential of lactobacilli through comparative genomics of 213 strains and associated genera.</title>
        <authorList>
            <person name="Sun Z."/>
            <person name="Harris H.M."/>
            <person name="McCann A."/>
            <person name="Guo C."/>
            <person name="Argimon S."/>
            <person name="Zhang W."/>
            <person name="Yang X."/>
            <person name="Jeffery I.B."/>
            <person name="Cooney J.C."/>
            <person name="Kagawa T.F."/>
            <person name="Liu W."/>
            <person name="Song Y."/>
            <person name="Salvetti E."/>
            <person name="Wrobel A."/>
            <person name="Rasinkangas P."/>
            <person name="Parkhill J."/>
            <person name="Rea M.C."/>
            <person name="O'Sullivan O."/>
            <person name="Ritari J."/>
            <person name="Douillard F.P."/>
            <person name="Paul Ross R."/>
            <person name="Yang R."/>
            <person name="Briner A.E."/>
            <person name="Felis G.E."/>
            <person name="de Vos W.M."/>
            <person name="Barrangou R."/>
            <person name="Klaenhammer T.R."/>
            <person name="Caufield P.W."/>
            <person name="Cui Y."/>
            <person name="Zhang H."/>
            <person name="O'Toole P.W."/>
        </authorList>
    </citation>
    <scope>NUCLEOTIDE SEQUENCE [LARGE SCALE GENOMIC DNA]</scope>
    <source>
        <strain evidence="3 5">DSM 16041</strain>
    </source>
</reference>
<evidence type="ECO:0000313" key="3">
    <source>
        <dbReference type="EMBL" id="KRK57542.1"/>
    </source>
</evidence>
<evidence type="ECO:0000313" key="5">
    <source>
        <dbReference type="Proteomes" id="UP000051883"/>
    </source>
</evidence>
<dbReference type="HOGENOM" id="CLU_182954_0_0_9"/>
<reference evidence="2 4" key="1">
    <citation type="submission" date="2009-09" db="EMBL/GenBank/DDBJ databases">
        <authorList>
            <person name="Qin X."/>
            <person name="Bachman B."/>
            <person name="Battles P."/>
            <person name="Bell A."/>
            <person name="Bess C."/>
            <person name="Bickham C."/>
            <person name="Chaboub L."/>
            <person name="Chen D."/>
            <person name="Coyle M."/>
            <person name="Deiros D.R."/>
            <person name="Dinh H."/>
            <person name="Forbes L."/>
            <person name="Fowler G."/>
            <person name="Francisco L."/>
            <person name="Fu Q."/>
            <person name="Gubbala S."/>
            <person name="Hale W."/>
            <person name="Han Y."/>
            <person name="Hemphill L."/>
            <person name="Highlander S.K."/>
            <person name="Hirani K."/>
            <person name="Hogues M."/>
            <person name="Jackson L."/>
            <person name="Jakkamsetti A."/>
            <person name="Javaid M."/>
            <person name="Jiang H."/>
            <person name="Korchina V."/>
            <person name="Kovar C."/>
            <person name="Lara F."/>
            <person name="Lee S."/>
            <person name="Mata R."/>
            <person name="Mathew T."/>
            <person name="Moen C."/>
            <person name="Morales K."/>
            <person name="Munidasa M."/>
            <person name="Nazareth L."/>
            <person name="Ngo R."/>
            <person name="Nguyen L."/>
            <person name="Okwuonu G."/>
            <person name="Ongeri F."/>
            <person name="Patil S."/>
            <person name="Petrosino J."/>
            <person name="Pham C."/>
            <person name="Pham P."/>
            <person name="Pu L.-L."/>
            <person name="Puazo M."/>
            <person name="Raj R."/>
            <person name="Reid J."/>
            <person name="Rouhana J."/>
            <person name="Saada N."/>
            <person name="Shang Y."/>
            <person name="Simmons D."/>
            <person name="Thornton R."/>
            <person name="Warren J."/>
            <person name="Weissenberger G."/>
            <person name="Zhang J."/>
            <person name="Zhang L."/>
            <person name="Zhou C."/>
            <person name="Zhu D."/>
            <person name="Muzny D."/>
            <person name="Worley K."/>
            <person name="Gibbs R."/>
        </authorList>
    </citation>
    <scope>NUCLEOTIDE SEQUENCE [LARGE SCALE GENOMIC DNA]</scope>
    <source>
        <strain evidence="2 4">DSM 16041</strain>
    </source>
</reference>
<dbReference type="eggNOG" id="ENOG5030AU9">
    <property type="taxonomic scope" value="Bacteria"/>
</dbReference>
<accession>C8P4P9</accession>
<keyword evidence="1" id="KW-1133">Transmembrane helix</keyword>
<dbReference type="Proteomes" id="UP000051883">
    <property type="component" value="Unassembled WGS sequence"/>
</dbReference>
<organism evidence="2 4">
    <name type="scientific">Limosilactobacillus antri DSM 16041</name>
    <dbReference type="NCBI Taxonomy" id="525309"/>
    <lineage>
        <taxon>Bacteria</taxon>
        <taxon>Bacillati</taxon>
        <taxon>Bacillota</taxon>
        <taxon>Bacilli</taxon>
        <taxon>Lactobacillales</taxon>
        <taxon>Lactobacillaceae</taxon>
        <taxon>Limosilactobacillus</taxon>
    </lineage>
</organism>
<protein>
    <submittedName>
        <fullName evidence="2">Uncharacterized protein</fullName>
    </submittedName>
</protein>
<keyword evidence="5" id="KW-1185">Reference proteome</keyword>
<sequence>MGTMLKKIWVYTINHKWSKDILRANLLYLLLVLIYNLFHFRLRPISWHLFNKAFWLMNLCLVIKMFLNAYDKAERQNKKIQ</sequence>
<evidence type="ECO:0000313" key="2">
    <source>
        <dbReference type="EMBL" id="EEW54551.1"/>
    </source>
</evidence>
<keyword evidence="1" id="KW-0472">Membrane</keyword>
<name>C8P4P9_9LACO</name>
<dbReference type="EMBL" id="AZDK01000025">
    <property type="protein sequence ID" value="KRK57542.1"/>
    <property type="molecule type" value="Genomic_DNA"/>
</dbReference>
<dbReference type="Proteomes" id="UP000003675">
    <property type="component" value="Unassembled WGS sequence"/>
</dbReference>
<dbReference type="PATRIC" id="fig|525309.8.peg.1026"/>
<feature type="transmembrane region" description="Helical" evidence="1">
    <location>
        <begin position="53"/>
        <end position="70"/>
    </location>
</feature>
<dbReference type="EMBL" id="ACLL01000008">
    <property type="protein sequence ID" value="EEW54551.1"/>
    <property type="molecule type" value="Genomic_DNA"/>
</dbReference>